<dbReference type="PANTHER" id="PTHR48104">
    <property type="entry name" value="METACASPASE-4"/>
    <property type="match status" value="1"/>
</dbReference>
<protein>
    <submittedName>
        <fullName evidence="3">Caspase domain-containing protein</fullName>
    </submittedName>
</protein>
<reference evidence="3" key="1">
    <citation type="submission" date="2020-11" db="EMBL/GenBank/DDBJ databases">
        <authorList>
            <consortium name="DOE Joint Genome Institute"/>
            <person name="Ahrendt S."/>
            <person name="Riley R."/>
            <person name="Andreopoulos W."/>
            <person name="LaButti K."/>
            <person name="Pangilinan J."/>
            <person name="Ruiz-duenas F.J."/>
            <person name="Barrasa J.M."/>
            <person name="Sanchez-Garcia M."/>
            <person name="Camarero S."/>
            <person name="Miyauchi S."/>
            <person name="Serrano A."/>
            <person name="Linde D."/>
            <person name="Babiker R."/>
            <person name="Drula E."/>
            <person name="Ayuso-Fernandez I."/>
            <person name="Pacheco R."/>
            <person name="Padilla G."/>
            <person name="Ferreira P."/>
            <person name="Barriuso J."/>
            <person name="Kellner H."/>
            <person name="Castanera R."/>
            <person name="Alfaro M."/>
            <person name="Ramirez L."/>
            <person name="Pisabarro A.G."/>
            <person name="Kuo A."/>
            <person name="Tritt A."/>
            <person name="Lipzen A."/>
            <person name="He G."/>
            <person name="Yan M."/>
            <person name="Ng V."/>
            <person name="Cullen D."/>
            <person name="Martin F."/>
            <person name="Rosso M.-N."/>
            <person name="Henrissat B."/>
            <person name="Hibbett D."/>
            <person name="Martinez A.T."/>
            <person name="Grigoriev I.V."/>
        </authorList>
    </citation>
    <scope>NUCLEOTIDE SEQUENCE</scope>
    <source>
        <strain evidence="3">AH 44721</strain>
    </source>
</reference>
<evidence type="ECO:0000259" key="2">
    <source>
        <dbReference type="Pfam" id="PF00656"/>
    </source>
</evidence>
<dbReference type="PANTHER" id="PTHR48104:SF30">
    <property type="entry name" value="METACASPASE-1"/>
    <property type="match status" value="1"/>
</dbReference>
<evidence type="ECO:0000256" key="1">
    <source>
        <dbReference type="ARBA" id="ARBA00009005"/>
    </source>
</evidence>
<accession>A0A9P5NII6</accession>
<gene>
    <name evidence="3" type="ORF">CPB84DRAFT_1712224</name>
</gene>
<dbReference type="GO" id="GO:0006508">
    <property type="term" value="P:proteolysis"/>
    <property type="evidence" value="ECO:0007669"/>
    <property type="project" value="InterPro"/>
</dbReference>
<dbReference type="Pfam" id="PF00656">
    <property type="entry name" value="Peptidase_C14"/>
    <property type="match status" value="1"/>
</dbReference>
<evidence type="ECO:0000313" key="4">
    <source>
        <dbReference type="Proteomes" id="UP000724874"/>
    </source>
</evidence>
<comment type="similarity">
    <text evidence="1">Belongs to the peptidase C14B family.</text>
</comment>
<dbReference type="GO" id="GO:0005737">
    <property type="term" value="C:cytoplasm"/>
    <property type="evidence" value="ECO:0007669"/>
    <property type="project" value="TreeGrafter"/>
</dbReference>
<name>A0A9P5NII6_GYMJU</name>
<dbReference type="InterPro" id="IPR050452">
    <property type="entry name" value="Metacaspase"/>
</dbReference>
<dbReference type="EMBL" id="JADNYJ010000092">
    <property type="protein sequence ID" value="KAF8887012.1"/>
    <property type="molecule type" value="Genomic_DNA"/>
</dbReference>
<proteinExistence type="inferred from homology"/>
<evidence type="ECO:0000313" key="3">
    <source>
        <dbReference type="EMBL" id="KAF8887012.1"/>
    </source>
</evidence>
<keyword evidence="4" id="KW-1185">Reference proteome</keyword>
<dbReference type="OrthoDB" id="3223806at2759"/>
<dbReference type="Gene3D" id="3.40.50.1460">
    <property type="match status" value="1"/>
</dbReference>
<feature type="domain" description="Peptidase C14 caspase" evidence="2">
    <location>
        <begin position="20"/>
        <end position="270"/>
    </location>
</feature>
<dbReference type="GO" id="GO:0004197">
    <property type="term" value="F:cysteine-type endopeptidase activity"/>
    <property type="evidence" value="ECO:0007669"/>
    <property type="project" value="InterPro"/>
</dbReference>
<dbReference type="AlphaFoldDB" id="A0A9P5NII6"/>
<sequence length="679" mass="75654">MAPITDDRGDMKHQQFPDLFALIIGINTYSHSQGTNGFRDLTFCASDADAIAEFLQVKLGVPNQNIRNLRDLEATRANIISGIQALGSDDRIKKDSPIFIFYAGHGATSLHLHSELQYEVVCPSDVTIHSEPIASNPANEKISGIPDYEVQRLVNEVAREKGNNITLFLDCCHSAGMNRNVSVASERRIANPSPLSDMDFPVERRRDGDIIPASVGRNYQSHVMLAACGKNESAKECQHTQHGWLTAALLRLFNKVPIENFTYDTLLTNLEITCPQCIRDVSAGQRRQTPHCDGFNIERQIFRTTTLRSSIRGRSSGSSLTIPCGSIAGILPQSRFYVYVDEDLATSPLGLLIATGVTVGGSTLDFLPDHPKFAIPEKFFVKQLNRFKNFSVFCVQLNLGSIFPQHELFGIVPSDNKESSDAWVELEGNDALVYRGQHRPENVLLGNLLRKLPLTKLPRILNASAAFYHHLLRTSPSNFDQVSVKLVHLALGEYDATIESVIDIENVTNPNSLFTKRATVFVDSPIDDKLWTKPLGMQLQNPTMDDLYPYVFIFTPSSLTIQSWHSIAHADMPDSPLPRKSYLNIGFEGNALPWGFYLDPAKGEIQDVAYIKIFFTTTPCPELDQLFKTRSVLEHKTDRSWASLTSACWRNLCSQLGRKWAVSSTQIEDEAAACYACVV</sequence>
<comment type="caution">
    <text evidence="3">The sequence shown here is derived from an EMBL/GenBank/DDBJ whole genome shotgun (WGS) entry which is preliminary data.</text>
</comment>
<dbReference type="InterPro" id="IPR011600">
    <property type="entry name" value="Pept_C14_caspase"/>
</dbReference>
<organism evidence="3 4">
    <name type="scientific">Gymnopilus junonius</name>
    <name type="common">Spectacular rustgill mushroom</name>
    <name type="synonym">Gymnopilus spectabilis subsp. junonius</name>
    <dbReference type="NCBI Taxonomy" id="109634"/>
    <lineage>
        <taxon>Eukaryota</taxon>
        <taxon>Fungi</taxon>
        <taxon>Dikarya</taxon>
        <taxon>Basidiomycota</taxon>
        <taxon>Agaricomycotina</taxon>
        <taxon>Agaricomycetes</taxon>
        <taxon>Agaricomycetidae</taxon>
        <taxon>Agaricales</taxon>
        <taxon>Agaricineae</taxon>
        <taxon>Hymenogastraceae</taxon>
        <taxon>Gymnopilus</taxon>
    </lineage>
</organism>
<dbReference type="Proteomes" id="UP000724874">
    <property type="component" value="Unassembled WGS sequence"/>
</dbReference>